<evidence type="ECO:0000256" key="4">
    <source>
        <dbReference type="ARBA" id="ARBA00024056"/>
    </source>
</evidence>
<accession>A0A1U7LLG6</accession>
<protein>
    <recommendedName>
        <fullName evidence="4">chitin deacetylase</fullName>
        <ecNumber evidence="4">3.5.1.41</ecNumber>
    </recommendedName>
</protein>
<dbReference type="PROSITE" id="PS51677">
    <property type="entry name" value="NODB"/>
    <property type="match status" value="1"/>
</dbReference>
<evidence type="ECO:0000256" key="5">
    <source>
        <dbReference type="ARBA" id="ARBA00048494"/>
    </source>
</evidence>
<dbReference type="InterPro" id="IPR002509">
    <property type="entry name" value="NODB_dom"/>
</dbReference>
<dbReference type="GO" id="GO:0005975">
    <property type="term" value="P:carbohydrate metabolic process"/>
    <property type="evidence" value="ECO:0007669"/>
    <property type="project" value="InterPro"/>
</dbReference>
<dbReference type="AlphaFoldDB" id="A0A1U7LLG6"/>
<dbReference type="GO" id="GO:0009272">
    <property type="term" value="P:fungal-type cell wall biogenesis"/>
    <property type="evidence" value="ECO:0007669"/>
    <property type="project" value="UniProtKB-ARBA"/>
</dbReference>
<evidence type="ECO:0000256" key="3">
    <source>
        <dbReference type="ARBA" id="ARBA00023285"/>
    </source>
</evidence>
<dbReference type="OMA" id="PNNYFRP"/>
<evidence type="ECO:0000313" key="9">
    <source>
        <dbReference type="Proteomes" id="UP000186594"/>
    </source>
</evidence>
<dbReference type="PANTHER" id="PTHR10587">
    <property type="entry name" value="GLYCOSYL TRANSFERASE-RELATED"/>
    <property type="match status" value="1"/>
</dbReference>
<sequence>MLLLSILLCIPLFCLPLYIVYKPPQIVIRALARRYPDVLWFVDVVAAEKVIALTIDDAPSRFTPEILRLLRDHDSHATFFCIGSQVTPNSLQAIISQGHELGNHAMRDEASVDLPPDKLRVQIEQVDEMIDEAYSELGIERQSRFFRPGFGFFSNVMIEMVQSMGYQTVLGNVYPHDAQIPYPKINARHILSMVQPGSIIIVHDRREYTTRMLQVVLPALKRRGYEIVTMSHLLSLGKSTKRREN</sequence>
<dbReference type="InterPro" id="IPR011330">
    <property type="entry name" value="Glyco_hydro/deAcase_b/a-brl"/>
</dbReference>
<dbReference type="Gene3D" id="3.20.20.370">
    <property type="entry name" value="Glycoside hydrolase/deacetylase"/>
    <property type="match status" value="1"/>
</dbReference>
<evidence type="ECO:0000256" key="2">
    <source>
        <dbReference type="ARBA" id="ARBA00023024"/>
    </source>
</evidence>
<feature type="signal peptide" evidence="6">
    <location>
        <begin position="1"/>
        <end position="16"/>
    </location>
</feature>
<dbReference type="OrthoDB" id="407355at2759"/>
<evidence type="ECO:0000256" key="1">
    <source>
        <dbReference type="ARBA" id="ARBA00001941"/>
    </source>
</evidence>
<comment type="cofactor">
    <cofactor evidence="1">
        <name>Co(2+)</name>
        <dbReference type="ChEBI" id="CHEBI:48828"/>
    </cofactor>
</comment>
<comment type="caution">
    <text evidence="8">The sequence shown here is derived from an EMBL/GenBank/DDBJ whole genome shotgun (WGS) entry which is preliminary data.</text>
</comment>
<evidence type="ECO:0000259" key="7">
    <source>
        <dbReference type="PROSITE" id="PS51677"/>
    </source>
</evidence>
<dbReference type="EMBL" id="LXFE01001624">
    <property type="protein sequence ID" value="OLL23433.1"/>
    <property type="molecule type" value="Genomic_DNA"/>
</dbReference>
<dbReference type="SUPFAM" id="SSF88713">
    <property type="entry name" value="Glycoside hydrolase/deacetylase"/>
    <property type="match status" value="1"/>
</dbReference>
<name>A0A1U7LLG6_NEOID</name>
<feature type="chain" id="PRO_5012775602" description="chitin deacetylase" evidence="6">
    <location>
        <begin position="17"/>
        <end position="245"/>
    </location>
</feature>
<dbReference type="PANTHER" id="PTHR10587:SF137">
    <property type="entry name" value="4-DEOXY-4-FORMAMIDO-L-ARABINOSE-PHOSPHOUNDECAPRENOL DEFORMYLASE ARND-RELATED"/>
    <property type="match status" value="1"/>
</dbReference>
<dbReference type="EC" id="3.5.1.41" evidence="4"/>
<organism evidence="8 9">
    <name type="scientific">Neolecta irregularis (strain DAH-3)</name>
    <dbReference type="NCBI Taxonomy" id="1198029"/>
    <lineage>
        <taxon>Eukaryota</taxon>
        <taxon>Fungi</taxon>
        <taxon>Dikarya</taxon>
        <taxon>Ascomycota</taxon>
        <taxon>Taphrinomycotina</taxon>
        <taxon>Neolectales</taxon>
        <taxon>Neolectaceae</taxon>
        <taxon>Neolecta</taxon>
    </lineage>
</organism>
<dbReference type="Proteomes" id="UP000186594">
    <property type="component" value="Unassembled WGS sequence"/>
</dbReference>
<keyword evidence="2" id="KW-0146">Chitin degradation</keyword>
<reference evidence="8 9" key="1">
    <citation type="submission" date="2016-04" db="EMBL/GenBank/DDBJ databases">
        <title>Evolutionary innovation and constraint leading to complex multicellularity in the Ascomycota.</title>
        <authorList>
            <person name="Cisse O."/>
            <person name="Nguyen A."/>
            <person name="Hewitt D.A."/>
            <person name="Jedd G."/>
            <person name="Stajich J.E."/>
        </authorList>
    </citation>
    <scope>NUCLEOTIDE SEQUENCE [LARGE SCALE GENOMIC DNA]</scope>
    <source>
        <strain evidence="8 9">DAH-3</strain>
    </source>
</reference>
<dbReference type="InterPro" id="IPR050248">
    <property type="entry name" value="Polysacc_deacetylase_ArnD"/>
</dbReference>
<proteinExistence type="predicted"/>
<dbReference type="STRING" id="1198029.A0A1U7LLG6"/>
<evidence type="ECO:0000313" key="8">
    <source>
        <dbReference type="EMBL" id="OLL23433.1"/>
    </source>
</evidence>
<feature type="domain" description="NodB homology" evidence="7">
    <location>
        <begin position="49"/>
        <end position="228"/>
    </location>
</feature>
<comment type="catalytic activity">
    <reaction evidence="5">
        <text>[(1-&gt;4)-N-acetyl-beta-D-glucosaminyl](n) + n H2O = chitosan + n acetate</text>
        <dbReference type="Rhea" id="RHEA:10464"/>
        <dbReference type="Rhea" id="RHEA-COMP:9593"/>
        <dbReference type="Rhea" id="RHEA-COMP:9597"/>
        <dbReference type="ChEBI" id="CHEBI:15377"/>
        <dbReference type="ChEBI" id="CHEBI:17029"/>
        <dbReference type="ChEBI" id="CHEBI:30089"/>
        <dbReference type="ChEBI" id="CHEBI:57704"/>
        <dbReference type="EC" id="3.5.1.41"/>
    </reaction>
    <physiologicalReaction direction="left-to-right" evidence="5">
        <dbReference type="Rhea" id="RHEA:10465"/>
    </physiologicalReaction>
</comment>
<keyword evidence="2" id="KW-0119">Carbohydrate metabolism</keyword>
<keyword evidence="3" id="KW-0170">Cobalt</keyword>
<keyword evidence="6" id="KW-0732">Signal</keyword>
<keyword evidence="9" id="KW-1185">Reference proteome</keyword>
<dbReference type="Pfam" id="PF01522">
    <property type="entry name" value="Polysacc_deac_1"/>
    <property type="match status" value="1"/>
</dbReference>
<gene>
    <name evidence="8" type="ORF">NEOLI_004950</name>
</gene>
<dbReference type="GO" id="GO:0004099">
    <property type="term" value="F:chitin deacetylase activity"/>
    <property type="evidence" value="ECO:0007669"/>
    <property type="project" value="UniProtKB-EC"/>
</dbReference>
<evidence type="ECO:0000256" key="6">
    <source>
        <dbReference type="SAM" id="SignalP"/>
    </source>
</evidence>
<keyword evidence="2" id="KW-0624">Polysaccharide degradation</keyword>
<dbReference type="GO" id="GO:0006032">
    <property type="term" value="P:chitin catabolic process"/>
    <property type="evidence" value="ECO:0007669"/>
    <property type="project" value="UniProtKB-KW"/>
</dbReference>